<gene>
    <name evidence="1" type="ORF">S01H1_05366</name>
</gene>
<protein>
    <submittedName>
        <fullName evidence="1">Uncharacterized protein</fullName>
    </submittedName>
</protein>
<dbReference type="EMBL" id="BARS01002799">
    <property type="protein sequence ID" value="GAF72971.1"/>
    <property type="molecule type" value="Genomic_DNA"/>
</dbReference>
<accession>X0SCY2</accession>
<feature type="non-terminal residue" evidence="1">
    <location>
        <position position="1"/>
    </location>
</feature>
<reference evidence="1" key="1">
    <citation type="journal article" date="2014" name="Front. Microbiol.">
        <title>High frequency of phylogenetically diverse reductive dehalogenase-homologous genes in deep subseafloor sedimentary metagenomes.</title>
        <authorList>
            <person name="Kawai M."/>
            <person name="Futagami T."/>
            <person name="Toyoda A."/>
            <person name="Takaki Y."/>
            <person name="Nishi S."/>
            <person name="Hori S."/>
            <person name="Arai W."/>
            <person name="Tsubouchi T."/>
            <person name="Morono Y."/>
            <person name="Uchiyama I."/>
            <person name="Ito T."/>
            <person name="Fujiyama A."/>
            <person name="Inagaki F."/>
            <person name="Takami H."/>
        </authorList>
    </citation>
    <scope>NUCLEOTIDE SEQUENCE</scope>
    <source>
        <strain evidence="1">Expedition CK06-06</strain>
    </source>
</reference>
<organism evidence="1">
    <name type="scientific">marine sediment metagenome</name>
    <dbReference type="NCBI Taxonomy" id="412755"/>
    <lineage>
        <taxon>unclassified sequences</taxon>
        <taxon>metagenomes</taxon>
        <taxon>ecological metagenomes</taxon>
    </lineage>
</organism>
<dbReference type="AlphaFoldDB" id="X0SCY2"/>
<proteinExistence type="predicted"/>
<sequence>LSIRKEIGHYAMSHSLPVVFKNIEKRYANTSTKNR</sequence>
<comment type="caution">
    <text evidence="1">The sequence shown here is derived from an EMBL/GenBank/DDBJ whole genome shotgun (WGS) entry which is preliminary data.</text>
</comment>
<evidence type="ECO:0000313" key="1">
    <source>
        <dbReference type="EMBL" id="GAF72971.1"/>
    </source>
</evidence>
<name>X0SCY2_9ZZZZ</name>